<organism evidence="1 2">
    <name type="scientific">Collybiopsis luxurians FD-317 M1</name>
    <dbReference type="NCBI Taxonomy" id="944289"/>
    <lineage>
        <taxon>Eukaryota</taxon>
        <taxon>Fungi</taxon>
        <taxon>Dikarya</taxon>
        <taxon>Basidiomycota</taxon>
        <taxon>Agaricomycotina</taxon>
        <taxon>Agaricomycetes</taxon>
        <taxon>Agaricomycetidae</taxon>
        <taxon>Agaricales</taxon>
        <taxon>Marasmiineae</taxon>
        <taxon>Omphalotaceae</taxon>
        <taxon>Collybiopsis</taxon>
        <taxon>Collybiopsis luxurians</taxon>
    </lineage>
</organism>
<sequence length="268" mass="30801">MPRTTRSTAGVLPFSYELAGNDSDWVHQYYDKMFLNPRLLNLEGVPREHSLYAPTNARLTWIFPTSARFMTKPQALFMPEVAEVTDLDDPDTSMASIEAQDADLSIDSMGGTVVSHQRNVFFGKGRKEIDFIVTKVMHNFQQVILVVVELKRDNLRIVDATQQIEEYFSYIGNRNNASQYRKYVLRGLLILGSTCIRIEGRYMKDSRRMQCVYIDGYQLGKPEIPRYLLTCVSDSVEVNEWLLNSAKEWETVRSVPNATFIPYPQFAT</sequence>
<keyword evidence="2" id="KW-1185">Reference proteome</keyword>
<gene>
    <name evidence="1" type="ORF">GYMLUDRAFT_60957</name>
</gene>
<proteinExistence type="predicted"/>
<name>A0A0D0BRK8_9AGAR</name>
<reference evidence="1 2" key="1">
    <citation type="submission" date="2014-04" db="EMBL/GenBank/DDBJ databases">
        <title>Evolutionary Origins and Diversification of the Mycorrhizal Mutualists.</title>
        <authorList>
            <consortium name="DOE Joint Genome Institute"/>
            <consortium name="Mycorrhizal Genomics Consortium"/>
            <person name="Kohler A."/>
            <person name="Kuo A."/>
            <person name="Nagy L.G."/>
            <person name="Floudas D."/>
            <person name="Copeland A."/>
            <person name="Barry K.W."/>
            <person name="Cichocki N."/>
            <person name="Veneault-Fourrey C."/>
            <person name="LaButti K."/>
            <person name="Lindquist E.A."/>
            <person name="Lipzen A."/>
            <person name="Lundell T."/>
            <person name="Morin E."/>
            <person name="Murat C."/>
            <person name="Riley R."/>
            <person name="Ohm R."/>
            <person name="Sun H."/>
            <person name="Tunlid A."/>
            <person name="Henrissat B."/>
            <person name="Grigoriev I.V."/>
            <person name="Hibbett D.S."/>
            <person name="Martin F."/>
        </authorList>
    </citation>
    <scope>NUCLEOTIDE SEQUENCE [LARGE SCALE GENOMIC DNA]</scope>
    <source>
        <strain evidence="1 2">FD-317 M1</strain>
    </source>
</reference>
<dbReference type="AlphaFoldDB" id="A0A0D0BRK8"/>
<dbReference type="EMBL" id="KN834788">
    <property type="protein sequence ID" value="KIK57846.1"/>
    <property type="molecule type" value="Genomic_DNA"/>
</dbReference>
<dbReference type="HOGENOM" id="CLU_1038493_0_0_1"/>
<dbReference type="Proteomes" id="UP000053593">
    <property type="component" value="Unassembled WGS sequence"/>
</dbReference>
<evidence type="ECO:0000313" key="1">
    <source>
        <dbReference type="EMBL" id="KIK57846.1"/>
    </source>
</evidence>
<dbReference type="OrthoDB" id="3261569at2759"/>
<accession>A0A0D0BRK8</accession>
<protein>
    <submittedName>
        <fullName evidence="1">Uncharacterized protein</fullName>
    </submittedName>
</protein>
<evidence type="ECO:0000313" key="2">
    <source>
        <dbReference type="Proteomes" id="UP000053593"/>
    </source>
</evidence>